<dbReference type="Proteomes" id="UP001552299">
    <property type="component" value="Unassembled WGS sequence"/>
</dbReference>
<accession>A0ABD0V5Q4</accession>
<keyword evidence="2" id="KW-1185">Reference proteome</keyword>
<name>A0ABD0V5Q4_DENTH</name>
<organism evidence="1 2">
    <name type="scientific">Dendrobium thyrsiflorum</name>
    <name type="common">Pinecone-like raceme dendrobium</name>
    <name type="synonym">Orchid</name>
    <dbReference type="NCBI Taxonomy" id="117978"/>
    <lineage>
        <taxon>Eukaryota</taxon>
        <taxon>Viridiplantae</taxon>
        <taxon>Streptophyta</taxon>
        <taxon>Embryophyta</taxon>
        <taxon>Tracheophyta</taxon>
        <taxon>Spermatophyta</taxon>
        <taxon>Magnoliopsida</taxon>
        <taxon>Liliopsida</taxon>
        <taxon>Asparagales</taxon>
        <taxon>Orchidaceae</taxon>
        <taxon>Epidendroideae</taxon>
        <taxon>Malaxideae</taxon>
        <taxon>Dendrobiinae</taxon>
        <taxon>Dendrobium</taxon>
    </lineage>
</organism>
<dbReference type="PANTHER" id="PTHR36002">
    <property type="entry name" value="PYRD"/>
    <property type="match status" value="1"/>
</dbReference>
<sequence length="130" mass="13924">MHFGQQVRCALRLNPCGAGNRDGYTISGVAIFCFLQIMSLGCLACRSVDSPTHSFRSYSASSADNEGRCAAMVSCLTRTTNSLLGNAKVAPLSSITNAQGMAGAPRLVRSCAVTRDLVRDWNFDELLLES</sequence>
<dbReference type="EMBL" id="JANQDX010000010">
    <property type="protein sequence ID" value="KAL0917728.1"/>
    <property type="molecule type" value="Genomic_DNA"/>
</dbReference>
<evidence type="ECO:0008006" key="3">
    <source>
        <dbReference type="Google" id="ProtNLM"/>
    </source>
</evidence>
<comment type="caution">
    <text evidence="1">The sequence shown here is derived from an EMBL/GenBank/DDBJ whole genome shotgun (WGS) entry which is preliminary data.</text>
</comment>
<proteinExistence type="predicted"/>
<dbReference type="AlphaFoldDB" id="A0ABD0V5Q4"/>
<gene>
    <name evidence="1" type="ORF">M5K25_012813</name>
</gene>
<protein>
    <recommendedName>
        <fullName evidence="3">Secreted protein</fullName>
    </recommendedName>
</protein>
<evidence type="ECO:0000313" key="1">
    <source>
        <dbReference type="EMBL" id="KAL0917728.1"/>
    </source>
</evidence>
<dbReference type="PANTHER" id="PTHR36002:SF1">
    <property type="entry name" value="PYRD"/>
    <property type="match status" value="1"/>
</dbReference>
<evidence type="ECO:0000313" key="2">
    <source>
        <dbReference type="Proteomes" id="UP001552299"/>
    </source>
</evidence>
<reference evidence="1 2" key="1">
    <citation type="journal article" date="2024" name="Plant Biotechnol. J.">
        <title>Dendrobium thyrsiflorum genome and its molecular insights into genes involved in important horticultural traits.</title>
        <authorList>
            <person name="Chen B."/>
            <person name="Wang J.Y."/>
            <person name="Zheng P.J."/>
            <person name="Li K.L."/>
            <person name="Liang Y.M."/>
            <person name="Chen X.F."/>
            <person name="Zhang C."/>
            <person name="Zhao X."/>
            <person name="He X."/>
            <person name="Zhang G.Q."/>
            <person name="Liu Z.J."/>
            <person name="Xu Q."/>
        </authorList>
    </citation>
    <scope>NUCLEOTIDE SEQUENCE [LARGE SCALE GENOMIC DNA]</scope>
    <source>
        <strain evidence="1">GZMU011</strain>
    </source>
</reference>